<feature type="region of interest" description="Disordered" evidence="1">
    <location>
        <begin position="85"/>
        <end position="106"/>
    </location>
</feature>
<evidence type="ECO:0000313" key="2">
    <source>
        <dbReference type="Proteomes" id="UP000095282"/>
    </source>
</evidence>
<sequence>MTLTSAGGRTPRGVPSTTGHAQRAPKFPEEFKIHGEDVALISITDSQFHLIAFLELFFTKLKRSLTGPVRTSALLKSNSTGFKIPKVVKGPGPKAPNKESKTTQRPVPKRVILKPGEVTPGWIWNCAFCVLKHKSDCCGTMFTPATRDLFAKAHNMCRKCFGLKGPNHACKNTNRKCRYCKNTRHADAFCLLPEMVINDTEIQKAPQAAAARPCGYVDEFLSPNQLNQGPVQENVDTHSACNAQTVFDIHHETNYTIRKVLDAPNADGSFVITGQK</sequence>
<name>A0A1I7TT70_9PELO</name>
<organism evidence="2 3">
    <name type="scientific">Caenorhabditis tropicalis</name>
    <dbReference type="NCBI Taxonomy" id="1561998"/>
    <lineage>
        <taxon>Eukaryota</taxon>
        <taxon>Metazoa</taxon>
        <taxon>Ecdysozoa</taxon>
        <taxon>Nematoda</taxon>
        <taxon>Chromadorea</taxon>
        <taxon>Rhabditida</taxon>
        <taxon>Rhabditina</taxon>
        <taxon>Rhabditomorpha</taxon>
        <taxon>Rhabditoidea</taxon>
        <taxon>Rhabditidae</taxon>
        <taxon>Peloderinae</taxon>
        <taxon>Caenorhabditis</taxon>
    </lineage>
</organism>
<evidence type="ECO:0000313" key="3">
    <source>
        <dbReference type="WBParaSite" id="Csp11.Scaffold629.g11530.t1"/>
    </source>
</evidence>
<proteinExistence type="predicted"/>
<protein>
    <submittedName>
        <fullName evidence="3">Nuclear receptor domain-containing protein</fullName>
    </submittedName>
</protein>
<dbReference type="Proteomes" id="UP000095282">
    <property type="component" value="Unplaced"/>
</dbReference>
<keyword evidence="2" id="KW-1185">Reference proteome</keyword>
<feature type="region of interest" description="Disordered" evidence="1">
    <location>
        <begin position="1"/>
        <end position="26"/>
    </location>
</feature>
<evidence type="ECO:0000256" key="1">
    <source>
        <dbReference type="SAM" id="MobiDB-lite"/>
    </source>
</evidence>
<accession>A0A1I7TT70</accession>
<reference evidence="3" key="1">
    <citation type="submission" date="2016-11" db="UniProtKB">
        <authorList>
            <consortium name="WormBaseParasite"/>
        </authorList>
    </citation>
    <scope>IDENTIFICATION</scope>
</reference>
<dbReference type="AlphaFoldDB" id="A0A1I7TT70"/>
<dbReference type="WBParaSite" id="Csp11.Scaffold629.g11530.t1">
    <property type="protein sequence ID" value="Csp11.Scaffold629.g11530.t1"/>
    <property type="gene ID" value="Csp11.Scaffold629.g11530"/>
</dbReference>